<comment type="similarity">
    <text evidence="1">Belongs to the sigma-70 factor family. ECF subfamily.</text>
</comment>
<evidence type="ECO:0000259" key="6">
    <source>
        <dbReference type="Pfam" id="PF04542"/>
    </source>
</evidence>
<proteinExistence type="inferred from homology"/>
<dbReference type="GO" id="GO:0016987">
    <property type="term" value="F:sigma factor activity"/>
    <property type="evidence" value="ECO:0007669"/>
    <property type="project" value="UniProtKB-KW"/>
</dbReference>
<dbReference type="GO" id="GO:0006352">
    <property type="term" value="P:DNA-templated transcription initiation"/>
    <property type="evidence" value="ECO:0007669"/>
    <property type="project" value="InterPro"/>
</dbReference>
<dbReference type="SUPFAM" id="SSF88659">
    <property type="entry name" value="Sigma3 and sigma4 domains of RNA polymerase sigma factors"/>
    <property type="match status" value="1"/>
</dbReference>
<dbReference type="InterPro" id="IPR007627">
    <property type="entry name" value="RNA_pol_sigma70_r2"/>
</dbReference>
<evidence type="ECO:0000256" key="2">
    <source>
        <dbReference type="ARBA" id="ARBA00023015"/>
    </source>
</evidence>
<evidence type="ECO:0000256" key="1">
    <source>
        <dbReference type="ARBA" id="ARBA00010641"/>
    </source>
</evidence>
<evidence type="ECO:0000313" key="9">
    <source>
        <dbReference type="EMBL" id="OOE43012.1"/>
    </source>
</evidence>
<feature type="domain" description="RNA polymerase sigma-70 region 2" evidence="6">
    <location>
        <begin position="50"/>
        <end position="116"/>
    </location>
</feature>
<dbReference type="Proteomes" id="UP000188726">
    <property type="component" value="Unassembled WGS sequence"/>
</dbReference>
<keyword evidence="4" id="KW-0238">DNA-binding</keyword>
<evidence type="ECO:0000256" key="5">
    <source>
        <dbReference type="ARBA" id="ARBA00023163"/>
    </source>
</evidence>
<dbReference type="Proteomes" id="UP000189021">
    <property type="component" value="Unassembled WGS sequence"/>
</dbReference>
<dbReference type="EMBL" id="MUEO01000031">
    <property type="protein sequence ID" value="OOE43012.1"/>
    <property type="molecule type" value="Genomic_DNA"/>
</dbReference>
<evidence type="ECO:0000313" key="8">
    <source>
        <dbReference type="EMBL" id="OOE41717.1"/>
    </source>
</evidence>
<dbReference type="InterPro" id="IPR039425">
    <property type="entry name" value="RNA_pol_sigma-70-like"/>
</dbReference>
<keyword evidence="3" id="KW-0731">Sigma factor</keyword>
<evidence type="ECO:0000259" key="7">
    <source>
        <dbReference type="Pfam" id="PF04545"/>
    </source>
</evidence>
<dbReference type="Gene3D" id="1.10.1740.10">
    <property type="match status" value="1"/>
</dbReference>
<evidence type="ECO:0000313" key="11">
    <source>
        <dbReference type="Proteomes" id="UP000189021"/>
    </source>
</evidence>
<dbReference type="InterPro" id="IPR007630">
    <property type="entry name" value="RNA_pol_sigma70_r4"/>
</dbReference>
<dbReference type="RefSeq" id="WP_069362720.1">
    <property type="nucleotide sequence ID" value="NZ_CP040021.1"/>
</dbReference>
<dbReference type="InterPro" id="IPR013324">
    <property type="entry name" value="RNA_pol_sigma_r3/r4-like"/>
</dbReference>
<evidence type="ECO:0000256" key="3">
    <source>
        <dbReference type="ARBA" id="ARBA00023082"/>
    </source>
</evidence>
<keyword evidence="2" id="KW-0805">Transcription regulation</keyword>
<dbReference type="InterPro" id="IPR013325">
    <property type="entry name" value="RNA_pol_sigma_r2"/>
</dbReference>
<sequence>MTAPQTMYTETTISRRDTRANMTDVTKEELSALLLKVSEKRDRAAFERLFRFFGPKIRSYGAKHLRADGQAMELVQETMLVVWRKAHLYNSDKGAATTWVFTIMRNISFDMLRKVQSNREDNFSDDIWPVLESGQQDNESDAGAQYMMDQELLSFIDELPDVQQQVVRGVYLKQLTHQELSEQLNVPLGTVKSRLRLGLEKLRNHLEVKQ</sequence>
<accession>A0AB36K4S3</accession>
<comment type="caution">
    <text evidence="9">The sequence shown here is derived from an EMBL/GenBank/DDBJ whole genome shotgun (WGS) entry which is preliminary data.</text>
</comment>
<dbReference type="AlphaFoldDB" id="A0AB36K4S3"/>
<keyword evidence="11" id="KW-1185">Reference proteome</keyword>
<reference evidence="10 11" key="1">
    <citation type="journal article" date="2017" name="Genome Announc.">
        <title>Draft Genome Sequences of Salinivibrio proteolyticus, Salinivibrio sharmensis, Salinivibrio siamensis, Salinivibrio costicola subsp. alcaliphilus, Salinivibrio costicola subsp. vallismortis, and 29 New Isolates Belonging to the Genus Salinivibrio.</title>
        <authorList>
            <person name="Lopez-Hermoso C."/>
            <person name="de la Haba R.R."/>
            <person name="Sanchez-Porro C."/>
            <person name="Bayliss S.C."/>
            <person name="Feil E.J."/>
            <person name="Ventosa A."/>
        </authorList>
    </citation>
    <scope>NUCLEOTIDE SEQUENCE [LARGE SCALE GENOMIC DNA]</scope>
    <source>
        <strain evidence="8 11">AL184</strain>
        <strain evidence="9 10">IC202</strain>
    </source>
</reference>
<dbReference type="SUPFAM" id="SSF88946">
    <property type="entry name" value="Sigma2 domain of RNA polymerase sigma factors"/>
    <property type="match status" value="1"/>
</dbReference>
<feature type="domain" description="RNA polymerase sigma-70 region 4" evidence="7">
    <location>
        <begin position="156"/>
        <end position="204"/>
    </location>
</feature>
<dbReference type="Gene3D" id="1.10.10.10">
    <property type="entry name" value="Winged helix-like DNA-binding domain superfamily/Winged helix DNA-binding domain"/>
    <property type="match status" value="1"/>
</dbReference>
<dbReference type="Pfam" id="PF04542">
    <property type="entry name" value="Sigma70_r2"/>
    <property type="match status" value="1"/>
</dbReference>
<dbReference type="InterPro" id="IPR014284">
    <property type="entry name" value="RNA_pol_sigma-70_dom"/>
</dbReference>
<name>A0AB36K4S3_9GAMM</name>
<dbReference type="InterPro" id="IPR036388">
    <property type="entry name" value="WH-like_DNA-bd_sf"/>
</dbReference>
<dbReference type="NCBIfam" id="TIGR02937">
    <property type="entry name" value="sigma70-ECF"/>
    <property type="match status" value="1"/>
</dbReference>
<dbReference type="GO" id="GO:0003677">
    <property type="term" value="F:DNA binding"/>
    <property type="evidence" value="ECO:0007669"/>
    <property type="project" value="UniProtKB-KW"/>
</dbReference>
<organism evidence="9 10">
    <name type="scientific">Salinivibrio kushneri</name>
    <dbReference type="NCBI Taxonomy" id="1908198"/>
    <lineage>
        <taxon>Bacteria</taxon>
        <taxon>Pseudomonadati</taxon>
        <taxon>Pseudomonadota</taxon>
        <taxon>Gammaproteobacteria</taxon>
        <taxon>Vibrionales</taxon>
        <taxon>Vibrionaceae</taxon>
        <taxon>Salinivibrio</taxon>
    </lineage>
</organism>
<evidence type="ECO:0000313" key="10">
    <source>
        <dbReference type="Proteomes" id="UP000188726"/>
    </source>
</evidence>
<dbReference type="EMBL" id="MUEK01000001">
    <property type="protein sequence ID" value="OOE41717.1"/>
    <property type="molecule type" value="Genomic_DNA"/>
</dbReference>
<dbReference type="PANTHER" id="PTHR43133:SF62">
    <property type="entry name" value="RNA POLYMERASE SIGMA FACTOR SIGZ"/>
    <property type="match status" value="1"/>
</dbReference>
<dbReference type="CDD" id="cd06171">
    <property type="entry name" value="Sigma70_r4"/>
    <property type="match status" value="1"/>
</dbReference>
<evidence type="ECO:0000256" key="4">
    <source>
        <dbReference type="ARBA" id="ARBA00023125"/>
    </source>
</evidence>
<gene>
    <name evidence="8" type="ORF">BZG00_01735</name>
    <name evidence="9" type="ORF">BZG09_11880</name>
</gene>
<keyword evidence="5" id="KW-0804">Transcription</keyword>
<dbReference type="GeneID" id="89609474"/>
<dbReference type="PANTHER" id="PTHR43133">
    <property type="entry name" value="RNA POLYMERASE ECF-TYPE SIGMA FACTO"/>
    <property type="match status" value="1"/>
</dbReference>
<protein>
    <submittedName>
        <fullName evidence="9">RNA polymerase subunit sigma</fullName>
    </submittedName>
</protein>
<dbReference type="Pfam" id="PF04545">
    <property type="entry name" value="Sigma70_r4"/>
    <property type="match status" value="1"/>
</dbReference>